<dbReference type="PANTHER" id="PTHR10269">
    <property type="entry name" value="GDNF RECEPTOR ALPHA"/>
    <property type="match status" value="1"/>
</dbReference>
<feature type="compositionally biased region" description="Pro residues" evidence="8">
    <location>
        <begin position="379"/>
        <end position="390"/>
    </location>
</feature>
<keyword evidence="6" id="KW-0675">Receptor</keyword>
<organism evidence="10 11">
    <name type="scientific">Gadus morhua</name>
    <name type="common">Atlantic cod</name>
    <dbReference type="NCBI Taxonomy" id="8049"/>
    <lineage>
        <taxon>Eukaryota</taxon>
        <taxon>Metazoa</taxon>
        <taxon>Chordata</taxon>
        <taxon>Craniata</taxon>
        <taxon>Vertebrata</taxon>
        <taxon>Euteleostomi</taxon>
        <taxon>Actinopterygii</taxon>
        <taxon>Neopterygii</taxon>
        <taxon>Teleostei</taxon>
        <taxon>Neoteleostei</taxon>
        <taxon>Acanthomorphata</taxon>
        <taxon>Zeiogadaria</taxon>
        <taxon>Gadariae</taxon>
        <taxon>Gadiformes</taxon>
        <taxon>Gadoidei</taxon>
        <taxon>Gadidae</taxon>
        <taxon>Gadus</taxon>
    </lineage>
</organism>
<dbReference type="GeneTree" id="ENSGT00940000165282"/>
<protein>
    <submittedName>
        <fullName evidence="10">GDNF family receptor alpha 3</fullName>
    </submittedName>
</protein>
<proteinExistence type="inferred from homology"/>
<comment type="subcellular location">
    <subcellularLocation>
        <location evidence="1">Cell membrane</location>
    </subcellularLocation>
</comment>
<feature type="domain" description="GDNF/GAS1" evidence="9">
    <location>
        <begin position="173"/>
        <end position="253"/>
    </location>
</feature>
<dbReference type="AlphaFoldDB" id="A0A8C5AGZ5"/>
<evidence type="ECO:0000256" key="2">
    <source>
        <dbReference type="ARBA" id="ARBA00005961"/>
    </source>
</evidence>
<keyword evidence="5" id="KW-0472">Membrane</keyword>
<sequence>MSHSVSACSFHTDEMILLGLLFTVIRFSAVLPFSAPVHHLPAHLPAPAPQAGRGDCLDAHRACGSDPRCEALYRGVELCADDAGAAPLGEQAASECLESQDALLARHPPLLACRCQRGSRREERCLHVYWSVRLLPGEDEMEVSPYELMPMDTHMASLIVASSSLPQDGLNPCLKAAQDCGLFEKCGALRSEYVLACTKRPSGTDRCNRQKCHRALRRFLERVPEEYSLGVLFCPCGEPLCGERRRKTIVPSCSYLERDGPPPNCLHLQSYCRRDDLCRSRLADFLHSCQASSMSSSGCVRDTSAGLCLRAYAGLIGTMMTPNYVSNSSADVALWCNCEGSGNQWQDCLRLQRMFTHNPCLSSSISALGLPGPQTVENTPPPPSRSPPFNPGDELLSNNLLPEHNNIVLGSEEDDEFLRKEQGEPGEGGQFDVIPLYSERATAPSLGPRGAATTGTTPPLQWVLLVFSALHLSWGRPSSVVCDVGRAAESRAAGGAGAEAEEVCDV</sequence>
<keyword evidence="11" id="KW-1185">Reference proteome</keyword>
<dbReference type="Ensembl" id="ENSGMOT00000061998.1">
    <property type="protein sequence ID" value="ENSGMOP00000031257.1"/>
    <property type="gene ID" value="ENSGMOG00000026310.1"/>
</dbReference>
<dbReference type="GO" id="GO:0007169">
    <property type="term" value="P:cell surface receptor protein tyrosine kinase signaling pathway"/>
    <property type="evidence" value="ECO:0007669"/>
    <property type="project" value="UniProtKB-ARBA"/>
</dbReference>
<dbReference type="Proteomes" id="UP000694546">
    <property type="component" value="Chromosome 10"/>
</dbReference>
<feature type="domain" description="GDNF/GAS1" evidence="9">
    <location>
        <begin position="265"/>
        <end position="360"/>
    </location>
</feature>
<dbReference type="SUPFAM" id="SSF110035">
    <property type="entry name" value="GDNF receptor-like"/>
    <property type="match status" value="1"/>
</dbReference>
<accession>A0A8C5AGZ5</accession>
<evidence type="ECO:0000256" key="1">
    <source>
        <dbReference type="ARBA" id="ARBA00004236"/>
    </source>
</evidence>
<evidence type="ECO:0000256" key="7">
    <source>
        <dbReference type="ARBA" id="ARBA00023180"/>
    </source>
</evidence>
<dbReference type="Gene3D" id="1.10.220.110">
    <property type="entry name" value="GDNF binding domain"/>
    <property type="match status" value="1"/>
</dbReference>
<dbReference type="SMART" id="SM00907">
    <property type="entry name" value="GDNF"/>
    <property type="match status" value="3"/>
</dbReference>
<reference evidence="10" key="2">
    <citation type="submission" date="2025-09" db="UniProtKB">
        <authorList>
            <consortium name="Ensembl"/>
        </authorList>
    </citation>
    <scope>IDENTIFICATION</scope>
</reference>
<dbReference type="PANTHER" id="PTHR10269:SF15">
    <property type="entry name" value="GDNF FAMILY RECEPTOR ALPHA-3"/>
    <property type="match status" value="1"/>
</dbReference>
<dbReference type="InterPro" id="IPR003438">
    <property type="entry name" value="GDNF_rcpt"/>
</dbReference>
<evidence type="ECO:0000256" key="5">
    <source>
        <dbReference type="ARBA" id="ARBA00023136"/>
    </source>
</evidence>
<evidence type="ECO:0000256" key="4">
    <source>
        <dbReference type="ARBA" id="ARBA00022729"/>
    </source>
</evidence>
<dbReference type="InterPro" id="IPR016017">
    <property type="entry name" value="GDNF/GAS1"/>
</dbReference>
<evidence type="ECO:0000259" key="9">
    <source>
        <dbReference type="SMART" id="SM00907"/>
    </source>
</evidence>
<keyword evidence="7" id="KW-0325">Glycoprotein</keyword>
<evidence type="ECO:0000256" key="8">
    <source>
        <dbReference type="SAM" id="MobiDB-lite"/>
    </source>
</evidence>
<dbReference type="Pfam" id="PF02351">
    <property type="entry name" value="GDNF"/>
    <property type="match status" value="3"/>
</dbReference>
<dbReference type="GO" id="GO:0038023">
    <property type="term" value="F:signaling receptor activity"/>
    <property type="evidence" value="ECO:0007669"/>
    <property type="project" value="InterPro"/>
</dbReference>
<reference evidence="10" key="1">
    <citation type="submission" date="2025-08" db="UniProtKB">
        <authorList>
            <consortium name="Ensembl"/>
        </authorList>
    </citation>
    <scope>IDENTIFICATION</scope>
</reference>
<dbReference type="GO" id="GO:0014707">
    <property type="term" value="P:branchiomeric skeletal muscle development"/>
    <property type="evidence" value="ECO:0007669"/>
    <property type="project" value="Ensembl"/>
</dbReference>
<comment type="similarity">
    <text evidence="2">Belongs to the GDNFR family.</text>
</comment>
<name>A0A8C5AGZ5_GADMO</name>
<dbReference type="GO" id="GO:0043235">
    <property type="term" value="C:receptor complex"/>
    <property type="evidence" value="ECO:0007669"/>
    <property type="project" value="TreeGrafter"/>
</dbReference>
<feature type="region of interest" description="Disordered" evidence="8">
    <location>
        <begin position="371"/>
        <end position="395"/>
    </location>
</feature>
<dbReference type="InterPro" id="IPR037193">
    <property type="entry name" value="GDNF_alpha"/>
</dbReference>
<dbReference type="GO" id="GO:0007399">
    <property type="term" value="P:nervous system development"/>
    <property type="evidence" value="ECO:0007669"/>
    <property type="project" value="TreeGrafter"/>
</dbReference>
<dbReference type="OMA" id="NSISWMG"/>
<dbReference type="GO" id="GO:0009897">
    <property type="term" value="C:external side of plasma membrane"/>
    <property type="evidence" value="ECO:0007669"/>
    <property type="project" value="TreeGrafter"/>
</dbReference>
<evidence type="ECO:0000313" key="10">
    <source>
        <dbReference type="Ensembl" id="ENSGMOP00000031257.1"/>
    </source>
</evidence>
<keyword evidence="3" id="KW-1003">Cell membrane</keyword>
<feature type="domain" description="GDNF/GAS1" evidence="9">
    <location>
        <begin position="56"/>
        <end position="137"/>
    </location>
</feature>
<evidence type="ECO:0000313" key="11">
    <source>
        <dbReference type="Proteomes" id="UP000694546"/>
    </source>
</evidence>
<evidence type="ECO:0000256" key="6">
    <source>
        <dbReference type="ARBA" id="ARBA00023170"/>
    </source>
</evidence>
<dbReference type="PRINTS" id="PR01316">
    <property type="entry name" value="GDNFRECEPTOR"/>
</dbReference>
<keyword evidence="4" id="KW-0732">Signal</keyword>
<evidence type="ECO:0000256" key="3">
    <source>
        <dbReference type="ARBA" id="ARBA00022475"/>
    </source>
</evidence>